<reference evidence="1" key="1">
    <citation type="journal article" date="2020" name="Nature">
        <title>Giant virus diversity and host interactions through global metagenomics.</title>
        <authorList>
            <person name="Schulz F."/>
            <person name="Roux S."/>
            <person name="Paez-Espino D."/>
            <person name="Jungbluth S."/>
            <person name="Walsh D.A."/>
            <person name="Denef V.J."/>
            <person name="McMahon K.D."/>
            <person name="Konstantinidis K.T."/>
            <person name="Eloe-Fadrosh E.A."/>
            <person name="Kyrpides N.C."/>
            <person name="Woyke T."/>
        </authorList>
    </citation>
    <scope>NUCLEOTIDE SEQUENCE</scope>
    <source>
        <strain evidence="1">GVMAG-M-3300025874-2</strain>
    </source>
</reference>
<dbReference type="PROSITE" id="PS00092">
    <property type="entry name" value="N6_MTASE"/>
    <property type="match status" value="1"/>
</dbReference>
<dbReference type="GO" id="GO:0071164">
    <property type="term" value="F:RNA cap trimethylguanosine synthase activity"/>
    <property type="evidence" value="ECO:0007669"/>
    <property type="project" value="TreeGrafter"/>
</dbReference>
<dbReference type="GO" id="GO:0005634">
    <property type="term" value="C:nucleus"/>
    <property type="evidence" value="ECO:0007669"/>
    <property type="project" value="TreeGrafter"/>
</dbReference>
<dbReference type="GO" id="GO:0003676">
    <property type="term" value="F:nucleic acid binding"/>
    <property type="evidence" value="ECO:0007669"/>
    <property type="project" value="InterPro"/>
</dbReference>
<dbReference type="PANTHER" id="PTHR14741">
    <property type="entry name" value="S-ADENOSYLMETHIONINE-DEPENDENT METHYLTRANSFERASE RELATED"/>
    <property type="match status" value="1"/>
</dbReference>
<dbReference type="EMBL" id="MN740346">
    <property type="protein sequence ID" value="QHU01684.1"/>
    <property type="molecule type" value="Genomic_DNA"/>
</dbReference>
<accession>A0A6C0JDH6</accession>
<name>A0A6C0JDH6_9ZZZZ</name>
<dbReference type="Pfam" id="PF09445">
    <property type="entry name" value="Methyltransf_15"/>
    <property type="match status" value="1"/>
</dbReference>
<sequence length="243" mass="28120">MSKKINNKIKTIKNKIIVNRNNKDIKDFFPNNTIKLNKLQLSNVGRYSVSHPKDALTTANIIASYFKTKNITITDATANNGGNTIAFAKTFKKVHSIEIDKTEYDILINNLKVYGITNVDTINEDYTKIMLTLKQDVVFMDPPWGGPSYKKKKLLKLKLGDHFIESLINQLKDKSKLIVLKVPFNYDFSYLFKYSKYTNKFHIYKFKKYVVIILLNRDLNNSGLTQYTNLNKKQNKSTVNKES</sequence>
<dbReference type="PANTHER" id="PTHR14741:SF32">
    <property type="entry name" value="TRIMETHYLGUANOSINE SYNTHASE"/>
    <property type="match status" value="1"/>
</dbReference>
<protein>
    <recommendedName>
        <fullName evidence="2">Trimethylguanosine synthase</fullName>
    </recommendedName>
</protein>
<evidence type="ECO:0008006" key="2">
    <source>
        <dbReference type="Google" id="ProtNLM"/>
    </source>
</evidence>
<organism evidence="1">
    <name type="scientific">viral metagenome</name>
    <dbReference type="NCBI Taxonomy" id="1070528"/>
    <lineage>
        <taxon>unclassified sequences</taxon>
        <taxon>metagenomes</taxon>
        <taxon>organismal metagenomes</taxon>
    </lineage>
</organism>
<dbReference type="Gene3D" id="3.40.50.150">
    <property type="entry name" value="Vaccinia Virus protein VP39"/>
    <property type="match status" value="1"/>
</dbReference>
<dbReference type="InterPro" id="IPR019012">
    <property type="entry name" value="RNA_cap_Gua-N2-MeTrfase"/>
</dbReference>
<dbReference type="InterPro" id="IPR029063">
    <property type="entry name" value="SAM-dependent_MTases_sf"/>
</dbReference>
<proteinExistence type="predicted"/>
<evidence type="ECO:0000313" key="1">
    <source>
        <dbReference type="EMBL" id="QHU01684.1"/>
    </source>
</evidence>
<dbReference type="InterPro" id="IPR002052">
    <property type="entry name" value="DNA_methylase_N6_adenine_CS"/>
</dbReference>
<dbReference type="AlphaFoldDB" id="A0A6C0JDH6"/>
<dbReference type="SUPFAM" id="SSF53335">
    <property type="entry name" value="S-adenosyl-L-methionine-dependent methyltransferases"/>
    <property type="match status" value="1"/>
</dbReference>